<dbReference type="SUPFAM" id="SSF81665">
    <property type="entry name" value="Calcium ATPase, transmembrane domain M"/>
    <property type="match status" value="1"/>
</dbReference>
<evidence type="ECO:0000259" key="2">
    <source>
        <dbReference type="Pfam" id="PF16209"/>
    </source>
</evidence>
<evidence type="ECO:0000313" key="4">
    <source>
        <dbReference type="Proteomes" id="UP001458880"/>
    </source>
</evidence>
<dbReference type="Pfam" id="PF16209">
    <property type="entry name" value="PhoLip_ATPase_N"/>
    <property type="match status" value="1"/>
</dbReference>
<dbReference type="GO" id="GO:0140326">
    <property type="term" value="F:ATPase-coupled intramembrane lipid transporter activity"/>
    <property type="evidence" value="ECO:0007669"/>
    <property type="project" value="TreeGrafter"/>
</dbReference>
<feature type="compositionally biased region" description="Polar residues" evidence="1">
    <location>
        <begin position="132"/>
        <end position="142"/>
    </location>
</feature>
<dbReference type="GO" id="GO:0045332">
    <property type="term" value="P:phospholipid translocation"/>
    <property type="evidence" value="ECO:0007669"/>
    <property type="project" value="TreeGrafter"/>
</dbReference>
<feature type="region of interest" description="Disordered" evidence="1">
    <location>
        <begin position="113"/>
        <end position="143"/>
    </location>
</feature>
<feature type="region of interest" description="Disordered" evidence="1">
    <location>
        <begin position="176"/>
        <end position="197"/>
    </location>
</feature>
<dbReference type="EMBL" id="JASPKY010000131">
    <property type="protein sequence ID" value="KAK9731550.1"/>
    <property type="molecule type" value="Genomic_DNA"/>
</dbReference>
<evidence type="ECO:0000313" key="3">
    <source>
        <dbReference type="EMBL" id="KAK9731550.1"/>
    </source>
</evidence>
<accession>A0AAW1L9N8</accession>
<dbReference type="PANTHER" id="PTHR24092:SF218">
    <property type="entry name" value="PHOSPHOLIPID-TRANSPORTING ATPASE"/>
    <property type="match status" value="1"/>
</dbReference>
<keyword evidence="4" id="KW-1185">Reference proteome</keyword>
<proteinExistence type="predicted"/>
<dbReference type="InterPro" id="IPR023298">
    <property type="entry name" value="ATPase_P-typ_TM_dom_sf"/>
</dbReference>
<evidence type="ECO:0000256" key="1">
    <source>
        <dbReference type="SAM" id="MobiDB-lite"/>
    </source>
</evidence>
<comment type="caution">
    <text evidence="3">The sequence shown here is derived from an EMBL/GenBank/DDBJ whole genome shotgun (WGS) entry which is preliminary data.</text>
</comment>
<dbReference type="Proteomes" id="UP001458880">
    <property type="component" value="Unassembled WGS sequence"/>
</dbReference>
<dbReference type="InterPro" id="IPR032631">
    <property type="entry name" value="P-type_ATPase_N"/>
</dbReference>
<gene>
    <name evidence="3" type="ORF">QE152_g13576</name>
</gene>
<protein>
    <submittedName>
        <fullName evidence="3">Phospholipid-translocating ATPase N-terminal</fullName>
    </submittedName>
</protein>
<dbReference type="PANTHER" id="PTHR24092">
    <property type="entry name" value="PROBABLE PHOSPHOLIPID-TRANSPORTING ATPASE"/>
    <property type="match status" value="1"/>
</dbReference>
<feature type="domain" description="P-type ATPase N-terminal" evidence="2">
    <location>
        <begin position="196"/>
        <end position="246"/>
    </location>
</feature>
<sequence>MMSTNSNLNKLSVANNGLSTIPHITTSVQSSPSIFSESKTQEMVRRHRRSVSHGEGATLVTNNTGNIVPRSALKSSKGHKRAFSHGQILDAAGLPAHSHVEWKTDFILPPEHKETHTALGGTPKPVRKGRSRQPSGSDSNYTLRRAESPSIWRKILNLVLRRTPEREDERLHPIVVPNHTVPPKTPKKDHPNGARSNNKIRTRKYTLLTFLPKNLFEQFHRIANLYFIFIVLLNWVPEINAFGREVAMIPVLFVLGVTAIKDVFEDRRRYTTDKRINNLTCRIYQR</sequence>
<reference evidence="3 4" key="1">
    <citation type="journal article" date="2024" name="BMC Genomics">
        <title>De novo assembly and annotation of Popillia japonica's genome with initial clues to its potential as an invasive pest.</title>
        <authorList>
            <person name="Cucini C."/>
            <person name="Boschi S."/>
            <person name="Funari R."/>
            <person name="Cardaioli E."/>
            <person name="Iannotti N."/>
            <person name="Marturano G."/>
            <person name="Paoli F."/>
            <person name="Bruttini M."/>
            <person name="Carapelli A."/>
            <person name="Frati F."/>
            <person name="Nardi F."/>
        </authorList>
    </citation>
    <scope>NUCLEOTIDE SEQUENCE [LARGE SCALE GENOMIC DNA]</scope>
    <source>
        <strain evidence="3">DMR45628</strain>
    </source>
</reference>
<organism evidence="3 4">
    <name type="scientific">Popillia japonica</name>
    <name type="common">Japanese beetle</name>
    <dbReference type="NCBI Taxonomy" id="7064"/>
    <lineage>
        <taxon>Eukaryota</taxon>
        <taxon>Metazoa</taxon>
        <taxon>Ecdysozoa</taxon>
        <taxon>Arthropoda</taxon>
        <taxon>Hexapoda</taxon>
        <taxon>Insecta</taxon>
        <taxon>Pterygota</taxon>
        <taxon>Neoptera</taxon>
        <taxon>Endopterygota</taxon>
        <taxon>Coleoptera</taxon>
        <taxon>Polyphaga</taxon>
        <taxon>Scarabaeiformia</taxon>
        <taxon>Scarabaeidae</taxon>
        <taxon>Rutelinae</taxon>
        <taxon>Popillia</taxon>
    </lineage>
</organism>
<dbReference type="GO" id="GO:0005886">
    <property type="term" value="C:plasma membrane"/>
    <property type="evidence" value="ECO:0007669"/>
    <property type="project" value="TreeGrafter"/>
</dbReference>
<dbReference type="AlphaFoldDB" id="A0AAW1L9N8"/>
<name>A0AAW1L9N8_POPJA</name>